<evidence type="ECO:0000259" key="5">
    <source>
        <dbReference type="SMART" id="SM00093"/>
    </source>
</evidence>
<dbReference type="GO" id="GO:0004867">
    <property type="term" value="F:serine-type endopeptidase inhibitor activity"/>
    <property type="evidence" value="ECO:0007669"/>
    <property type="project" value="UniProtKB-KW"/>
</dbReference>
<accession>A0A7R9E525</accession>
<proteinExistence type="inferred from homology"/>
<dbReference type="InterPro" id="IPR023795">
    <property type="entry name" value="Serpin_CS"/>
</dbReference>
<dbReference type="InterPro" id="IPR023796">
    <property type="entry name" value="Serpin_dom"/>
</dbReference>
<keyword evidence="2" id="KW-0722">Serine protease inhibitor</keyword>
<feature type="region of interest" description="Disordered" evidence="4">
    <location>
        <begin position="613"/>
        <end position="632"/>
    </location>
</feature>
<feature type="compositionally biased region" description="Low complexity" evidence="4">
    <location>
        <begin position="272"/>
        <end position="300"/>
    </location>
</feature>
<organism evidence="6">
    <name type="scientific">Timema monikensis</name>
    <dbReference type="NCBI Taxonomy" id="170555"/>
    <lineage>
        <taxon>Eukaryota</taxon>
        <taxon>Metazoa</taxon>
        <taxon>Ecdysozoa</taxon>
        <taxon>Arthropoda</taxon>
        <taxon>Hexapoda</taxon>
        <taxon>Insecta</taxon>
        <taxon>Pterygota</taxon>
        <taxon>Neoptera</taxon>
        <taxon>Polyneoptera</taxon>
        <taxon>Phasmatodea</taxon>
        <taxon>Timematodea</taxon>
        <taxon>Timematoidea</taxon>
        <taxon>Timematidae</taxon>
        <taxon>Timema</taxon>
    </lineage>
</organism>
<feature type="region of interest" description="Disordered" evidence="4">
    <location>
        <begin position="258"/>
        <end position="300"/>
    </location>
</feature>
<feature type="compositionally biased region" description="Polar residues" evidence="4">
    <location>
        <begin position="258"/>
        <end position="271"/>
    </location>
</feature>
<dbReference type="PANTHER" id="PTHR11461">
    <property type="entry name" value="SERINE PROTEASE INHIBITOR, SERPIN"/>
    <property type="match status" value="1"/>
</dbReference>
<comment type="similarity">
    <text evidence="3">Belongs to the serpin family.</text>
</comment>
<dbReference type="InterPro" id="IPR042178">
    <property type="entry name" value="Serpin_sf_1"/>
</dbReference>
<dbReference type="Gene3D" id="3.30.497.10">
    <property type="entry name" value="Antithrombin, subunit I, domain 2"/>
    <property type="match status" value="1"/>
</dbReference>
<dbReference type="InterPro" id="IPR042185">
    <property type="entry name" value="Serpin_sf_2"/>
</dbReference>
<feature type="region of interest" description="Disordered" evidence="4">
    <location>
        <begin position="325"/>
        <end position="346"/>
    </location>
</feature>
<feature type="region of interest" description="Disordered" evidence="4">
    <location>
        <begin position="749"/>
        <end position="796"/>
    </location>
</feature>
<feature type="domain" description="Serpin" evidence="5">
    <location>
        <begin position="1922"/>
        <end position="2340"/>
    </location>
</feature>
<sequence>MPPSCVATHALPFPPNQRPTAAPQDAEVESEESRKVLGSSVVTSVSVIMDLGNGTKAYYADPMGRPVPKPTASAYVGSPPDLLHPDRYEFYTFDDSGDLVKKLMTLDEIHSIIAAGESGESPELRPNYYHSSLKSPSLLGEGAPMEIMDDAVAEYSSPEMGVHQVIESVQNVLKGELEASKDKSPIQMDLMVKPGNESPEWSALIPGIHMSPDGSTIIEMVSSEIPVTMSNNMILGSTSTPQGTVLPATNLLSITQTHASTSEASSQELPNTTTVKTTPHETSTTTTAAGTPLPKKTTTVKPLLTSEIDVPSFSTTIRLPAVSGKQPTTINKRPMTTMKTPVNTSEQASKFTTLNVSTSQFLNATTSLPTLVGPTSETPNKYVQDNEINLALPSNINTQSVLKDQLNISSSNDKYNNSVLVTNNKPKIPMETVVSINEANVSRENLTLTENDVQKLDSPGNNASLSEIDKVINSSRDQISAKVNISIPSTVSPQIKPTTITEQTQSLILQRDPLNEIMVGPNEEPITVTLPLKESHVINYTSNTIDNGSNKSSVVSVNKDILTTNVTDEYIVDKIPEASIQTVSVVSSAPVESIKDVASSSESSVKVTVVKTSSTSTVSSSSGNTASDENNQQVYEEMANKTSTHLSETKPNETIGVIKTDFGPLPSNITSSTVMGEKQESASQIVATVNNISAQSYQNNTVIHGIDIETISEQNMANGSSKISMQKEPVVASISTNISVINKTKVELNNAKESNSTKNHSSNSTTSDNTSPSVSQMESVTLKRPAGSDEYSNIGIVNGEKMGGDLKISQPSSSDINSVAASQVETVSVKTPLVQPDSYTNIGGSGGELMEGDLNAPPLPVQPDSYTNIGGLYGELMEGDLKAPTPALLPNIYTSIGGLDGDPMGGDLKVPQPLSSDISSVAASQVETVSVETPLVHPDSYTNIGSLGGEPLVADLKAPQSSGRPDSYDTIVNVIKDGVEVDPTVSSLNIYSTGNDGQASNKNKVVVKNEQEQAIMNKNTTKHDINESTSIMNESITHFLGQISTTQSHITEIVTEFTKINNTTYNSIDSTEYTTLQFTHQDTSTDVSTDKTTLEAVERLDVSTTSSPTTIISLSSDMKFDKEDKTPLASSLSSVTTLEQAPNLFVSSDEGIDMSPELAESMSSMLSQIAEDSSTTILVADGGSLMEVTTYLSTTPDDGSETDDVDTNIRIIPITTSYKDGIKTNNVNTNIRIIPIDTSSKVGVETDNVNNNIRIIPIRGGSNYSAKDKFNASVGIKLNSTHYNESVTKNGQTTLEIIPVTEDIITKAPSFEKGSTKDKIIFVSPLLASETSTMLEFGNADNSSLTMTEIVNKTDLKEATASFENQTENIQVSNKINSSDDTINESSNITKPIDMNFTQIGMGSDIKNMLNVGMLNQKGEQEEIAEENNIVTEKISKVTETMAGEELVSTETGYYSTNEVSTESLRTNVISTELIDIPEGSTGRIEVTTELEETTKPRATMLLDSLTQNNIYDSTTESVNGTQLMVADSSNEKGDSSNFEEILLSPLSNVEPNTNYNNGKVTTELISKTTVLENKDGTTLAIPTQYEQDVTDKVPSASQTKATQVKYIDEEGGSIKKKLETTTDNFSTHIFDEMSTQAWEKIFDSSNTNFKTESTLEFEVTTKSYTEVSVTEKGTILTIGTSINTGIDVDKLDEQSKEQPITTESYTESFAESISTKTSVNQESDYKEDANQIAFSRKNSTILGITQAIFHTEESSTDSTTEATEKTKFTQLNDGITETSIIWNVTEEFEDNNSMGSTNFDDNHNNNTGVKSAISKSTEKTWTLVSTIAPPETKIGTVEFVSSTATSLEVSTTTSTDIPSVNIESLKLSPLGITGSPIQDPSQGSLLDLYPAPQENKGLEASTLHLDKDVRSFSDLCNELAFRLWSAVASKGPASARSLVISPFAVTSLLAMVFLGARGPTSGQMNDILRLDDMVTFNPHQVFRNVTESIVLAKNPGVITAAFVRELYSDKRLILYLQAKGKLLDFYKERAQQFYDGHVEEVDFSNIGDVVRRRTNLLVKRQTFGKVPEYLIGSNLMLRPPLAVFSANIFQTDCSQASTEGRDGEMYFTLLPATRQRRLVPIPAVVWRDGFLAGYDPVLDATAISLGGADTTVSTVMVLPGQQGQLASLEERLVDSPYAEGAWSRLLRTLHPRSGLELQLPRFSHRSQVNVTSALRRMGLRDLFAQGRADLKGLNGLSNDLHLADMVQVNTFSTCSEESRDSRRHVEVFPAATQRVGREEDDDDGELEGDEQDVVSIPLALRPRQARVPEGPRLRFDRPFLYLVRHNPTGLILHMGRFNPRLLR</sequence>
<feature type="compositionally biased region" description="Polar residues" evidence="4">
    <location>
        <begin position="337"/>
        <end position="346"/>
    </location>
</feature>
<reference evidence="6" key="1">
    <citation type="submission" date="2020-11" db="EMBL/GenBank/DDBJ databases">
        <authorList>
            <person name="Tran Van P."/>
        </authorList>
    </citation>
    <scope>NUCLEOTIDE SEQUENCE</scope>
</reference>
<dbReference type="PROSITE" id="PS00284">
    <property type="entry name" value="SERPIN"/>
    <property type="match status" value="1"/>
</dbReference>
<dbReference type="InterPro" id="IPR000215">
    <property type="entry name" value="Serpin_fam"/>
</dbReference>
<evidence type="ECO:0000256" key="4">
    <source>
        <dbReference type="SAM" id="MobiDB-lite"/>
    </source>
</evidence>
<gene>
    <name evidence="6" type="ORF">TMSB3V08_LOCUS4052</name>
</gene>
<evidence type="ECO:0000313" key="6">
    <source>
        <dbReference type="EMBL" id="CAD7427192.1"/>
    </source>
</evidence>
<dbReference type="GO" id="GO:0005615">
    <property type="term" value="C:extracellular space"/>
    <property type="evidence" value="ECO:0007669"/>
    <property type="project" value="InterPro"/>
</dbReference>
<feature type="region of interest" description="Disordered" evidence="4">
    <location>
        <begin position="1"/>
        <end position="34"/>
    </location>
</feature>
<evidence type="ECO:0000256" key="1">
    <source>
        <dbReference type="ARBA" id="ARBA00022690"/>
    </source>
</evidence>
<feature type="compositionally biased region" description="Polar residues" evidence="4">
    <location>
        <begin position="623"/>
        <end position="632"/>
    </location>
</feature>
<protein>
    <recommendedName>
        <fullName evidence="5">Serpin domain-containing protein</fullName>
    </recommendedName>
</protein>
<dbReference type="CDD" id="cd00172">
    <property type="entry name" value="serpin"/>
    <property type="match status" value="1"/>
</dbReference>
<dbReference type="EMBL" id="OB793400">
    <property type="protein sequence ID" value="CAD7427192.1"/>
    <property type="molecule type" value="Genomic_DNA"/>
</dbReference>
<dbReference type="PANTHER" id="PTHR11461:SF372">
    <property type="entry name" value="ACCESSORY GLAND PROTEIN ACP76A-RELATED"/>
    <property type="match status" value="1"/>
</dbReference>
<dbReference type="SMART" id="SM00093">
    <property type="entry name" value="SERPIN"/>
    <property type="match status" value="1"/>
</dbReference>
<keyword evidence="1" id="KW-0646">Protease inhibitor</keyword>
<evidence type="ECO:0000256" key="3">
    <source>
        <dbReference type="RuleBase" id="RU000411"/>
    </source>
</evidence>
<dbReference type="Pfam" id="PF00079">
    <property type="entry name" value="Serpin"/>
    <property type="match status" value="1"/>
</dbReference>
<name>A0A7R9E525_9NEOP</name>
<feature type="compositionally biased region" description="Low complexity" evidence="4">
    <location>
        <begin position="754"/>
        <end position="775"/>
    </location>
</feature>
<feature type="region of interest" description="Disordered" evidence="4">
    <location>
        <begin position="2272"/>
        <end position="2292"/>
    </location>
</feature>
<feature type="compositionally biased region" description="Acidic residues" evidence="4">
    <location>
        <begin position="2279"/>
        <end position="2292"/>
    </location>
</feature>
<evidence type="ECO:0000256" key="2">
    <source>
        <dbReference type="ARBA" id="ARBA00022900"/>
    </source>
</evidence>
<dbReference type="SUPFAM" id="SSF56574">
    <property type="entry name" value="Serpins"/>
    <property type="match status" value="1"/>
</dbReference>
<dbReference type="Gene3D" id="2.30.39.10">
    <property type="entry name" value="Alpha-1-antitrypsin, domain 1"/>
    <property type="match status" value="1"/>
</dbReference>
<dbReference type="InterPro" id="IPR036186">
    <property type="entry name" value="Serpin_sf"/>
</dbReference>
<feature type="compositionally biased region" description="Low complexity" evidence="4">
    <location>
        <begin position="613"/>
        <end position="622"/>
    </location>
</feature>